<dbReference type="Proteomes" id="UP000823388">
    <property type="component" value="Chromosome 4N"/>
</dbReference>
<accession>A0A8T0TCS8</accession>
<evidence type="ECO:0000313" key="3">
    <source>
        <dbReference type="Proteomes" id="UP000823388"/>
    </source>
</evidence>
<proteinExistence type="inferred from homology"/>
<protein>
    <submittedName>
        <fullName evidence="2">Uncharacterized protein</fullName>
    </submittedName>
</protein>
<gene>
    <name evidence="2" type="ORF">PVAP13_4NG212400</name>
</gene>
<name>A0A8T0TCS8_PANVG</name>
<comment type="similarity">
    <text evidence="1">Belongs to the UDP-glycosyltransferase family.</text>
</comment>
<sequence length="298" mass="32420">MWAAVFAIYHHYFHGCAGVVAEHRQDLSFVVELPGLAPRAIGDLPSFLIADSTDPSDIFHSIFTTIRDLIESLDKERPRATVLVNTCQELEVGALAAMGAHDVLPVGPVLPSGDDEAGIFKQDGAEYMEWLDAQPASSVVYVSFGSLASMAREQLDDLLLGLEGSGRPYLCVIRKDVMAALGEAEAEVRGRLKNGVAVEWCDQVRVLWHAAVGCFSMNTQLDVRDWRVGVRAQVDGGGVLRAVEVRRCVEEVMGDSEAAAEVRQMAGKWKRMVAEATEKGGSSERNLMAFVDSARITV</sequence>
<comment type="caution">
    <text evidence="2">The sequence shown here is derived from an EMBL/GenBank/DDBJ whole genome shotgun (WGS) entry which is preliminary data.</text>
</comment>
<dbReference type="GO" id="GO:0080043">
    <property type="term" value="F:quercetin 3-O-glucosyltransferase activity"/>
    <property type="evidence" value="ECO:0007669"/>
    <property type="project" value="TreeGrafter"/>
</dbReference>
<dbReference type="SUPFAM" id="SSF53756">
    <property type="entry name" value="UDP-Glycosyltransferase/glycogen phosphorylase"/>
    <property type="match status" value="1"/>
</dbReference>
<dbReference type="GO" id="GO:0080044">
    <property type="term" value="F:quercetin 7-O-glucosyltransferase activity"/>
    <property type="evidence" value="ECO:0007669"/>
    <property type="project" value="TreeGrafter"/>
</dbReference>
<dbReference type="AlphaFoldDB" id="A0A8T0TCS8"/>
<dbReference type="PANTHER" id="PTHR11926">
    <property type="entry name" value="GLUCOSYL/GLUCURONOSYL TRANSFERASES"/>
    <property type="match status" value="1"/>
</dbReference>
<dbReference type="PANTHER" id="PTHR11926:SF1534">
    <property type="entry name" value="GLYCOSYLTRANSFERASE"/>
    <property type="match status" value="1"/>
</dbReference>
<dbReference type="EMBL" id="CM029044">
    <property type="protein sequence ID" value="KAG2607003.1"/>
    <property type="molecule type" value="Genomic_DNA"/>
</dbReference>
<evidence type="ECO:0000256" key="1">
    <source>
        <dbReference type="ARBA" id="ARBA00009995"/>
    </source>
</evidence>
<evidence type="ECO:0000313" key="2">
    <source>
        <dbReference type="EMBL" id="KAG2607003.1"/>
    </source>
</evidence>
<organism evidence="2 3">
    <name type="scientific">Panicum virgatum</name>
    <name type="common">Blackwell switchgrass</name>
    <dbReference type="NCBI Taxonomy" id="38727"/>
    <lineage>
        <taxon>Eukaryota</taxon>
        <taxon>Viridiplantae</taxon>
        <taxon>Streptophyta</taxon>
        <taxon>Embryophyta</taxon>
        <taxon>Tracheophyta</taxon>
        <taxon>Spermatophyta</taxon>
        <taxon>Magnoliopsida</taxon>
        <taxon>Liliopsida</taxon>
        <taxon>Poales</taxon>
        <taxon>Poaceae</taxon>
        <taxon>PACMAD clade</taxon>
        <taxon>Panicoideae</taxon>
        <taxon>Panicodae</taxon>
        <taxon>Paniceae</taxon>
        <taxon>Panicinae</taxon>
        <taxon>Panicum</taxon>
        <taxon>Panicum sect. Hiantes</taxon>
    </lineage>
</organism>
<dbReference type="Gene3D" id="3.40.50.2000">
    <property type="entry name" value="Glycogen Phosphorylase B"/>
    <property type="match status" value="4"/>
</dbReference>
<reference evidence="2" key="1">
    <citation type="submission" date="2020-05" db="EMBL/GenBank/DDBJ databases">
        <title>WGS assembly of Panicum virgatum.</title>
        <authorList>
            <person name="Lovell J.T."/>
            <person name="Jenkins J."/>
            <person name="Shu S."/>
            <person name="Juenger T.E."/>
            <person name="Schmutz J."/>
        </authorList>
    </citation>
    <scope>NUCLEOTIDE SEQUENCE</scope>
    <source>
        <strain evidence="2">AP13</strain>
    </source>
</reference>
<keyword evidence="3" id="KW-1185">Reference proteome</keyword>